<reference evidence="2" key="2">
    <citation type="submission" date="2023-06" db="EMBL/GenBank/DDBJ databases">
        <authorList>
            <person name="Swenson N.G."/>
            <person name="Wegrzyn J.L."/>
            <person name="Mcevoy S.L."/>
        </authorList>
    </citation>
    <scope>NUCLEOTIDE SEQUENCE</scope>
    <source>
        <strain evidence="2">NS2018</strain>
        <tissue evidence="2">Leaf</tissue>
    </source>
</reference>
<organism evidence="2 3">
    <name type="scientific">Acer saccharum</name>
    <name type="common">Sugar maple</name>
    <dbReference type="NCBI Taxonomy" id="4024"/>
    <lineage>
        <taxon>Eukaryota</taxon>
        <taxon>Viridiplantae</taxon>
        <taxon>Streptophyta</taxon>
        <taxon>Embryophyta</taxon>
        <taxon>Tracheophyta</taxon>
        <taxon>Spermatophyta</taxon>
        <taxon>Magnoliopsida</taxon>
        <taxon>eudicotyledons</taxon>
        <taxon>Gunneridae</taxon>
        <taxon>Pentapetalae</taxon>
        <taxon>rosids</taxon>
        <taxon>malvids</taxon>
        <taxon>Sapindales</taxon>
        <taxon>Sapindaceae</taxon>
        <taxon>Hippocastanoideae</taxon>
        <taxon>Acereae</taxon>
        <taxon>Acer</taxon>
    </lineage>
</organism>
<dbReference type="InterPro" id="IPR012337">
    <property type="entry name" value="RNaseH-like_sf"/>
</dbReference>
<proteinExistence type="predicted"/>
<dbReference type="InterPro" id="IPR053151">
    <property type="entry name" value="RNase_H-like"/>
</dbReference>
<evidence type="ECO:0000313" key="3">
    <source>
        <dbReference type="Proteomes" id="UP001168877"/>
    </source>
</evidence>
<dbReference type="Pfam" id="PF13456">
    <property type="entry name" value="RVT_3"/>
    <property type="match status" value="1"/>
</dbReference>
<dbReference type="PANTHER" id="PTHR47723:SF19">
    <property type="entry name" value="POLYNUCLEOTIDYL TRANSFERASE, RIBONUCLEASE H-LIKE SUPERFAMILY PROTEIN"/>
    <property type="match status" value="1"/>
</dbReference>
<protein>
    <recommendedName>
        <fullName evidence="1">RNase H type-1 domain-containing protein</fullName>
    </recommendedName>
</protein>
<dbReference type="Gene3D" id="3.30.420.10">
    <property type="entry name" value="Ribonuclease H-like superfamily/Ribonuclease H"/>
    <property type="match status" value="1"/>
</dbReference>
<gene>
    <name evidence="2" type="ORF">LWI29_009351</name>
</gene>
<dbReference type="Proteomes" id="UP001168877">
    <property type="component" value="Unassembled WGS sequence"/>
</dbReference>
<sequence length="215" mass="23865">MVFDLTFSVPQSPSVIIRTCAKDWLNANSLAAARQEALLSIRWLEPAEDWVKLNVDGSRNTDSGMISAGGVLRDHWKCWLRGFVTNKGVGSVMEAELWGLYEGLLLAWNAGFRKVLVESDSLHVVQLMHTASKQNHPCFSIIQSCKNLLLADWDCSITHVFREGNRLADGLAFMGQSMATGIVFFDNPPCEIVSIFEADFNGLPCLRQSSVHFSS</sequence>
<accession>A0AA39VWW3</accession>
<dbReference type="InterPro" id="IPR036397">
    <property type="entry name" value="RNaseH_sf"/>
</dbReference>
<evidence type="ECO:0000313" key="2">
    <source>
        <dbReference type="EMBL" id="KAK0595722.1"/>
    </source>
</evidence>
<dbReference type="InterPro" id="IPR044730">
    <property type="entry name" value="RNase_H-like_dom_plant"/>
</dbReference>
<dbReference type="GO" id="GO:0003676">
    <property type="term" value="F:nucleic acid binding"/>
    <property type="evidence" value="ECO:0007669"/>
    <property type="project" value="InterPro"/>
</dbReference>
<name>A0AA39VWW3_ACESA</name>
<keyword evidence="3" id="KW-1185">Reference proteome</keyword>
<dbReference type="InterPro" id="IPR002156">
    <property type="entry name" value="RNaseH_domain"/>
</dbReference>
<dbReference type="GO" id="GO:0004523">
    <property type="term" value="F:RNA-DNA hybrid ribonuclease activity"/>
    <property type="evidence" value="ECO:0007669"/>
    <property type="project" value="InterPro"/>
</dbReference>
<evidence type="ECO:0000259" key="1">
    <source>
        <dbReference type="PROSITE" id="PS50879"/>
    </source>
</evidence>
<dbReference type="SUPFAM" id="SSF53098">
    <property type="entry name" value="Ribonuclease H-like"/>
    <property type="match status" value="1"/>
</dbReference>
<comment type="caution">
    <text evidence="2">The sequence shown here is derived from an EMBL/GenBank/DDBJ whole genome shotgun (WGS) entry which is preliminary data.</text>
</comment>
<dbReference type="EMBL" id="JAUESC010000004">
    <property type="protein sequence ID" value="KAK0595722.1"/>
    <property type="molecule type" value="Genomic_DNA"/>
</dbReference>
<reference evidence="2" key="1">
    <citation type="journal article" date="2022" name="Plant J.">
        <title>Strategies of tolerance reflected in two North American maple genomes.</title>
        <authorList>
            <person name="McEvoy S.L."/>
            <person name="Sezen U.U."/>
            <person name="Trouern-Trend A."/>
            <person name="McMahon S.M."/>
            <person name="Schaberg P.G."/>
            <person name="Yang J."/>
            <person name="Wegrzyn J.L."/>
            <person name="Swenson N.G."/>
        </authorList>
    </citation>
    <scope>NUCLEOTIDE SEQUENCE</scope>
    <source>
        <strain evidence="2">NS2018</strain>
    </source>
</reference>
<dbReference type="CDD" id="cd06222">
    <property type="entry name" value="RNase_H_like"/>
    <property type="match status" value="1"/>
</dbReference>
<dbReference type="PANTHER" id="PTHR47723">
    <property type="entry name" value="OS05G0353850 PROTEIN"/>
    <property type="match status" value="1"/>
</dbReference>
<dbReference type="PROSITE" id="PS50879">
    <property type="entry name" value="RNASE_H_1"/>
    <property type="match status" value="1"/>
</dbReference>
<feature type="domain" description="RNase H type-1" evidence="1">
    <location>
        <begin position="47"/>
        <end position="177"/>
    </location>
</feature>
<dbReference type="AlphaFoldDB" id="A0AA39VWW3"/>